<proteinExistence type="inferred from homology"/>
<evidence type="ECO:0000256" key="10">
    <source>
        <dbReference type="ARBA" id="ARBA00023180"/>
    </source>
</evidence>
<comment type="caution">
    <text evidence="17">The sequence shown here is derived from an EMBL/GenBank/DDBJ whole genome shotgun (WGS) entry which is preliminary data.</text>
</comment>
<evidence type="ECO:0000256" key="12">
    <source>
        <dbReference type="ARBA" id="ARBA00023303"/>
    </source>
</evidence>
<feature type="chain" id="PRO_5046457730" evidence="14">
    <location>
        <begin position="20"/>
        <end position="823"/>
    </location>
</feature>
<evidence type="ECO:0000259" key="15">
    <source>
        <dbReference type="Pfam" id="PF00060"/>
    </source>
</evidence>
<name>A0ABQ8JDQ4_DERPT</name>
<feature type="domain" description="Ionotropic glutamate receptor C-terminal" evidence="15">
    <location>
        <begin position="135"/>
        <end position="231"/>
    </location>
</feature>
<dbReference type="SUPFAM" id="SSF53850">
    <property type="entry name" value="Periplasmic binding protein-like II"/>
    <property type="match status" value="2"/>
</dbReference>
<feature type="transmembrane region" description="Helical" evidence="13">
    <location>
        <begin position="793"/>
        <end position="813"/>
    </location>
</feature>
<reference evidence="17 18" key="1">
    <citation type="journal article" date="2018" name="J. Allergy Clin. Immunol.">
        <title>High-quality assembly of Dermatophagoides pteronyssinus genome and transcriptome reveals a wide range of novel allergens.</title>
        <authorList>
            <person name="Liu X.Y."/>
            <person name="Yang K.Y."/>
            <person name="Wang M.Q."/>
            <person name="Kwok J.S."/>
            <person name="Zeng X."/>
            <person name="Yang Z."/>
            <person name="Xiao X.J."/>
            <person name="Lau C.P."/>
            <person name="Li Y."/>
            <person name="Huang Z.M."/>
            <person name="Ba J.G."/>
            <person name="Yim A.K."/>
            <person name="Ouyang C.Y."/>
            <person name="Ngai S.M."/>
            <person name="Chan T.F."/>
            <person name="Leung E.L."/>
            <person name="Liu L."/>
            <person name="Liu Z.G."/>
            <person name="Tsui S.K."/>
        </authorList>
    </citation>
    <scope>NUCLEOTIDE SEQUENCE [LARGE SCALE GENOMIC DNA]</scope>
    <source>
        <strain evidence="17">Derp</strain>
    </source>
</reference>
<keyword evidence="7" id="KW-0406">Ion transport</keyword>
<dbReference type="Pfam" id="PF00060">
    <property type="entry name" value="Lig_chan"/>
    <property type="match status" value="2"/>
</dbReference>
<comment type="subcellular location">
    <subcellularLocation>
        <location evidence="1">Cell membrane</location>
        <topology evidence="1">Multi-pass membrane protein</topology>
    </subcellularLocation>
</comment>
<keyword evidence="9" id="KW-0675">Receptor</keyword>
<evidence type="ECO:0000256" key="7">
    <source>
        <dbReference type="ARBA" id="ARBA00023065"/>
    </source>
</evidence>
<evidence type="ECO:0000256" key="4">
    <source>
        <dbReference type="ARBA" id="ARBA00022475"/>
    </source>
</evidence>
<feature type="transmembrane region" description="Helical" evidence="13">
    <location>
        <begin position="191"/>
        <end position="210"/>
    </location>
</feature>
<evidence type="ECO:0000256" key="8">
    <source>
        <dbReference type="ARBA" id="ARBA00023136"/>
    </source>
</evidence>
<evidence type="ECO:0000256" key="14">
    <source>
        <dbReference type="SAM" id="SignalP"/>
    </source>
</evidence>
<keyword evidence="11" id="KW-1071">Ligand-gated ion channel</keyword>
<keyword evidence="14" id="KW-0732">Signal</keyword>
<protein>
    <submittedName>
        <fullName evidence="17">Uncharacterized protein</fullName>
    </submittedName>
</protein>
<feature type="transmembrane region" description="Helical" evidence="13">
    <location>
        <begin position="581"/>
        <end position="599"/>
    </location>
</feature>
<keyword evidence="12" id="KW-0407">Ion channel</keyword>
<feature type="domain" description="Ionotropic glutamate receptor L-glutamate and glycine-binding" evidence="16">
    <location>
        <begin position="5"/>
        <end position="112"/>
    </location>
</feature>
<evidence type="ECO:0000256" key="2">
    <source>
        <dbReference type="ARBA" id="ARBA00008685"/>
    </source>
</evidence>
<keyword evidence="6 13" id="KW-1133">Transmembrane helix</keyword>
<dbReference type="PANTHER" id="PTHR42643:SF24">
    <property type="entry name" value="IONOTROPIC RECEPTOR 60A"/>
    <property type="match status" value="1"/>
</dbReference>
<keyword evidence="8 13" id="KW-0472">Membrane</keyword>
<dbReference type="Gene3D" id="3.40.190.10">
    <property type="entry name" value="Periplasmic binding protein-like II"/>
    <property type="match status" value="2"/>
</dbReference>
<dbReference type="InterPro" id="IPR001320">
    <property type="entry name" value="Iontro_rcpt_C"/>
</dbReference>
<feature type="signal peptide" evidence="14">
    <location>
        <begin position="1"/>
        <end position="19"/>
    </location>
</feature>
<dbReference type="Proteomes" id="UP000887458">
    <property type="component" value="Unassembled WGS sequence"/>
</dbReference>
<dbReference type="EMBL" id="NJHN03000047">
    <property type="protein sequence ID" value="KAH9420490.1"/>
    <property type="molecule type" value="Genomic_DNA"/>
</dbReference>
<evidence type="ECO:0000313" key="18">
    <source>
        <dbReference type="Proteomes" id="UP000887458"/>
    </source>
</evidence>
<dbReference type="Gene3D" id="1.10.287.70">
    <property type="match status" value="2"/>
</dbReference>
<keyword evidence="4" id="KW-1003">Cell membrane</keyword>
<dbReference type="Pfam" id="PF10613">
    <property type="entry name" value="Lig_chan-Glu_bd"/>
    <property type="match status" value="1"/>
</dbReference>
<evidence type="ECO:0000313" key="17">
    <source>
        <dbReference type="EMBL" id="KAH9420490.1"/>
    </source>
</evidence>
<accession>A0ABQ8JDQ4</accession>
<dbReference type="InterPro" id="IPR019594">
    <property type="entry name" value="Glu/Gly-bd"/>
</dbReference>
<sequence>MKMMTLKIGFINVLPFSWLELDPDTSQYTVTGGFESRMWQLASEYFNFTIEWKRRVDRQFGAQLENGSWSGMIAEIIDNQIDLAVGGLMTTSKRLDVVDFLYPHGRDKFTFVYSPISHSGSPINLLIRPFHHNVYMAILLCVILFWLFSLIEKNWLRSSRQQNVKHNLLWINLHLLVRQPYQRMSSTSTSIRIACIFWTFSSLVLANFYLGTLCSILTLPEIDEVDTIDKFVDACISGRLIPMAIDNTSIVEFFRNSQDSKLLTIWSFIVLVPNSSVPLNLIVSAHRPYSSLIAPREAMLFHQKIKGEDKIFVPPDEQSTLFPSFVATPIRKGFQNKKLFEKFISRLITTGLILRWQMLDSIKYKFKIDVNAKVSPETIEEYESESLPYTWIRWDESIKSFKLIGGMDPQMFHLLSEHYNFTIQWVTPGYSLSSDIRRPLGTRADLIDMVYKKEIDLAVGGFMQTVQRKQFVDFLYPYTIDQIMFAYPPFVQDRGRIDLLWKPFQSTIWFILLFMFIGLWLFLKMPSFFSTIRTMFYCHHQHRIQKISQTKTDHNLLWICFSLLIRQQYYQLNSSQKSIKVLAIFWTFCSVVLTSSYLGSFSSMLALPSEIPIDTIDELTKAILAGKITPMGIRNSSIVDVFSDSPLETFKVVWNHMTWMPNRASALDLLKSQNFLPKSERKLYAFILPRKQLRFFQLSLGQDFLYIPPENEDSTFYTTLVSTPTYKYFKYFKPFEKFISKMVPTGIWQRWETLDKIRFRSERLVADPPTETNINNGHKNRQQFTLKHLRSIFYFYLLFIIISIIAFLFEFCYHYRIVKFCKF</sequence>
<dbReference type="InterPro" id="IPR052192">
    <property type="entry name" value="Insect_Ionotropic_Sensory_Rcpt"/>
</dbReference>
<evidence type="ECO:0000256" key="13">
    <source>
        <dbReference type="SAM" id="Phobius"/>
    </source>
</evidence>
<evidence type="ECO:0000256" key="9">
    <source>
        <dbReference type="ARBA" id="ARBA00023170"/>
    </source>
</evidence>
<feature type="transmembrane region" description="Helical" evidence="13">
    <location>
        <begin position="134"/>
        <end position="151"/>
    </location>
</feature>
<evidence type="ECO:0000256" key="11">
    <source>
        <dbReference type="ARBA" id="ARBA00023286"/>
    </source>
</evidence>
<keyword evidence="10" id="KW-0325">Glycoprotein</keyword>
<feature type="domain" description="Ionotropic glutamate receptor C-terminal" evidence="15">
    <location>
        <begin position="506"/>
        <end position="796"/>
    </location>
</feature>
<keyword evidence="5 13" id="KW-0812">Transmembrane</keyword>
<dbReference type="PANTHER" id="PTHR42643">
    <property type="entry name" value="IONOTROPIC RECEPTOR 20A-RELATED"/>
    <property type="match status" value="1"/>
</dbReference>
<evidence type="ECO:0000256" key="5">
    <source>
        <dbReference type="ARBA" id="ARBA00022692"/>
    </source>
</evidence>
<feature type="transmembrane region" description="Helical" evidence="13">
    <location>
        <begin position="506"/>
        <end position="523"/>
    </location>
</feature>
<reference evidence="17 18" key="2">
    <citation type="journal article" date="2022" name="Mol. Biol. Evol.">
        <title>Comparative Genomics Reveals Insights into the Divergent Evolution of Astigmatic Mites and Household Pest Adaptations.</title>
        <authorList>
            <person name="Xiong Q."/>
            <person name="Wan A.T."/>
            <person name="Liu X."/>
            <person name="Fung C.S."/>
            <person name="Xiao X."/>
            <person name="Malainual N."/>
            <person name="Hou J."/>
            <person name="Wang L."/>
            <person name="Wang M."/>
            <person name="Yang K.Y."/>
            <person name="Cui Y."/>
            <person name="Leung E.L."/>
            <person name="Nong W."/>
            <person name="Shin S.K."/>
            <person name="Au S.W."/>
            <person name="Jeong K.Y."/>
            <person name="Chew F.T."/>
            <person name="Hui J.H."/>
            <person name="Leung T.F."/>
            <person name="Tungtrongchitr A."/>
            <person name="Zhong N."/>
            <person name="Liu Z."/>
            <person name="Tsui S.K."/>
        </authorList>
    </citation>
    <scope>NUCLEOTIDE SEQUENCE [LARGE SCALE GENOMIC DNA]</scope>
    <source>
        <strain evidence="17">Derp</strain>
    </source>
</reference>
<evidence type="ECO:0000256" key="1">
    <source>
        <dbReference type="ARBA" id="ARBA00004651"/>
    </source>
</evidence>
<keyword evidence="18" id="KW-1185">Reference proteome</keyword>
<organism evidence="17 18">
    <name type="scientific">Dermatophagoides pteronyssinus</name>
    <name type="common">European house dust mite</name>
    <dbReference type="NCBI Taxonomy" id="6956"/>
    <lineage>
        <taxon>Eukaryota</taxon>
        <taxon>Metazoa</taxon>
        <taxon>Ecdysozoa</taxon>
        <taxon>Arthropoda</taxon>
        <taxon>Chelicerata</taxon>
        <taxon>Arachnida</taxon>
        <taxon>Acari</taxon>
        <taxon>Acariformes</taxon>
        <taxon>Sarcoptiformes</taxon>
        <taxon>Astigmata</taxon>
        <taxon>Psoroptidia</taxon>
        <taxon>Analgoidea</taxon>
        <taxon>Pyroglyphidae</taxon>
        <taxon>Dermatophagoidinae</taxon>
        <taxon>Dermatophagoides</taxon>
    </lineage>
</organism>
<evidence type="ECO:0000259" key="16">
    <source>
        <dbReference type="Pfam" id="PF10613"/>
    </source>
</evidence>
<keyword evidence="3" id="KW-0813">Transport</keyword>
<comment type="similarity">
    <text evidence="2">Belongs to the glutamate-gated ion channel (TC 1.A.10.1) family.</text>
</comment>
<evidence type="ECO:0000256" key="3">
    <source>
        <dbReference type="ARBA" id="ARBA00022448"/>
    </source>
</evidence>
<gene>
    <name evidence="17" type="ORF">DERP_000916</name>
</gene>
<evidence type="ECO:0000256" key="6">
    <source>
        <dbReference type="ARBA" id="ARBA00022989"/>
    </source>
</evidence>